<feature type="domain" description="Transketolase-like pyrimidine-binding" evidence="6">
    <location>
        <begin position="376"/>
        <end position="557"/>
    </location>
</feature>
<dbReference type="SMART" id="SM00861">
    <property type="entry name" value="Transket_pyr"/>
    <property type="match status" value="1"/>
</dbReference>
<comment type="caution">
    <text evidence="7">The sequence shown here is derived from an EMBL/GenBank/DDBJ whole genome shotgun (WGS) entry which is preliminary data.</text>
</comment>
<comment type="catalytic activity">
    <reaction evidence="5">
        <text>N(6)-[(R)-lipoyl]-L-lysyl-[protein] + 2-oxoglutarate + H(+) = N(6)-[(R)-S(8)-succinyldihydrolipoyl]-L-lysyl-[protein] + CO2</text>
        <dbReference type="Rhea" id="RHEA:12188"/>
        <dbReference type="Rhea" id="RHEA-COMP:10474"/>
        <dbReference type="Rhea" id="RHEA-COMP:20092"/>
        <dbReference type="ChEBI" id="CHEBI:15378"/>
        <dbReference type="ChEBI" id="CHEBI:16526"/>
        <dbReference type="ChEBI" id="CHEBI:16810"/>
        <dbReference type="ChEBI" id="CHEBI:83099"/>
        <dbReference type="ChEBI" id="CHEBI:83120"/>
        <dbReference type="EC" id="1.2.4.2"/>
    </reaction>
</comment>
<keyword evidence="8" id="KW-1185">Reference proteome</keyword>
<protein>
    <submittedName>
        <fullName evidence="7">MFS transporter</fullName>
    </submittedName>
</protein>
<comment type="cofactor">
    <cofactor evidence="1">
        <name>thiamine diphosphate</name>
        <dbReference type="ChEBI" id="CHEBI:58937"/>
    </cofactor>
</comment>
<dbReference type="RefSeq" id="WP_131897870.1">
    <property type="nucleotide sequence ID" value="NZ_SMKU01000159.1"/>
</dbReference>
<proteinExistence type="predicted"/>
<sequence>MAEPVDVRFLETAASLSPSGPPPPVGPLSDLRALELFDAQLGSRHLDLAARWLRSRDQGFYTIGSSGHEGNAAVAAALRPDDPALLHYRSGAFFLERARQVPGQDPLRDVLLGLVAAAEEPIAGGRHKVFGSRPLNVIPQTSTIASHLPRALGVAFAIERAARLGVEAPWPRDAVAVCSFGDASANHSTATGAINAAVNCGYQGLPMPLLLVCEDNGIGISVRTPDGWIRAAYGSRPGLAYFSADGCDLADAYATSVRAADWVREHRRPAFLHLRTVRLMGHAGSDVESAYRAPAEIASDLDADPLLGTARLLVDRGAATAEEIVRLYEAKRADVIAAAAKVMDAPRLGSAAEIMAPIAPAVASFVPSAAGGSEPVTVAQAINRVLGELLDERPGLVVFGEDVARKGGVYGVTRGLMRRAGAARVFDTILDEQSVLGLALGLGLAGMLPVPEIQYLAYLHNAADQIRGEAATLPFFSAGQYRNPMVVRIPGYAYQKGFGGHFHNDNAVAALRDIPGLVIASPARPDDAAGMLRACVDAAENEGRVCVVLEPIALYHTRDLHEDGDGGWLAAPGGEPVPLGRARTYGTGTDVTIVTFANGLRMSLRAARALEGRGIGCRVLDLRWLAPLPVADLLREARATGAVLVADETRRTGGVSEAVLTALADGGFRGRAARVTSEDSFIPLGDAAYHVLLARSAIEDAVLDLLAGHTGRG</sequence>
<dbReference type="AlphaFoldDB" id="A0A4R5B672"/>
<dbReference type="InterPro" id="IPR029061">
    <property type="entry name" value="THDP-binding"/>
</dbReference>
<keyword evidence="4" id="KW-0786">Thiamine pyrophosphate</keyword>
<name>A0A4R5B672_9ACTN</name>
<dbReference type="Pfam" id="PF02779">
    <property type="entry name" value="Transket_pyr"/>
    <property type="match status" value="1"/>
</dbReference>
<evidence type="ECO:0000256" key="1">
    <source>
        <dbReference type="ARBA" id="ARBA00001964"/>
    </source>
</evidence>
<dbReference type="SUPFAM" id="SSF52518">
    <property type="entry name" value="Thiamin diphosphate-binding fold (THDP-binding)"/>
    <property type="match status" value="2"/>
</dbReference>
<dbReference type="Pfam" id="PF02780">
    <property type="entry name" value="Transketolase_C"/>
    <property type="match status" value="1"/>
</dbReference>
<reference evidence="7 8" key="1">
    <citation type="submission" date="2019-03" db="EMBL/GenBank/DDBJ databases">
        <title>Draft genome sequences of novel Actinobacteria.</title>
        <authorList>
            <person name="Sahin N."/>
            <person name="Ay H."/>
            <person name="Saygin H."/>
        </authorList>
    </citation>
    <scope>NUCLEOTIDE SEQUENCE [LARGE SCALE GENOMIC DNA]</scope>
    <source>
        <strain evidence="7 8">H3C3</strain>
    </source>
</reference>
<dbReference type="GO" id="GO:0009083">
    <property type="term" value="P:branched-chain amino acid catabolic process"/>
    <property type="evidence" value="ECO:0007669"/>
    <property type="project" value="TreeGrafter"/>
</dbReference>
<dbReference type="GO" id="GO:0007584">
    <property type="term" value="P:response to nutrient"/>
    <property type="evidence" value="ECO:0007669"/>
    <property type="project" value="TreeGrafter"/>
</dbReference>
<evidence type="ECO:0000313" key="7">
    <source>
        <dbReference type="EMBL" id="TDD80120.1"/>
    </source>
</evidence>
<dbReference type="InterPro" id="IPR001017">
    <property type="entry name" value="DH_E1"/>
</dbReference>
<dbReference type="Pfam" id="PF00676">
    <property type="entry name" value="E1_dh"/>
    <property type="match status" value="1"/>
</dbReference>
<evidence type="ECO:0000313" key="8">
    <source>
        <dbReference type="Proteomes" id="UP000294513"/>
    </source>
</evidence>
<dbReference type="SUPFAM" id="SSF52922">
    <property type="entry name" value="TK C-terminal domain-like"/>
    <property type="match status" value="1"/>
</dbReference>
<organism evidence="7 8">
    <name type="scientific">Actinomadura rubrisoli</name>
    <dbReference type="NCBI Taxonomy" id="2530368"/>
    <lineage>
        <taxon>Bacteria</taxon>
        <taxon>Bacillati</taxon>
        <taxon>Actinomycetota</taxon>
        <taxon>Actinomycetes</taxon>
        <taxon>Streptosporangiales</taxon>
        <taxon>Thermomonosporaceae</taxon>
        <taxon>Actinomadura</taxon>
    </lineage>
</organism>
<dbReference type="GO" id="GO:0004591">
    <property type="term" value="F:oxoglutarate dehydrogenase (succinyl-transferring) activity"/>
    <property type="evidence" value="ECO:0007669"/>
    <property type="project" value="UniProtKB-EC"/>
</dbReference>
<dbReference type="InterPro" id="IPR005475">
    <property type="entry name" value="Transketolase-like_Pyr-bd"/>
</dbReference>
<dbReference type="InterPro" id="IPR033248">
    <property type="entry name" value="Transketolase_C"/>
</dbReference>
<gene>
    <name evidence="7" type="ORF">E1298_26495</name>
</gene>
<keyword evidence="2" id="KW-0816">Tricarboxylic acid cycle</keyword>
<dbReference type="GO" id="GO:0006099">
    <property type="term" value="P:tricarboxylic acid cycle"/>
    <property type="evidence" value="ECO:0007669"/>
    <property type="project" value="UniProtKB-KW"/>
</dbReference>
<evidence type="ECO:0000256" key="4">
    <source>
        <dbReference type="ARBA" id="ARBA00023052"/>
    </source>
</evidence>
<evidence type="ECO:0000256" key="2">
    <source>
        <dbReference type="ARBA" id="ARBA00022532"/>
    </source>
</evidence>
<evidence type="ECO:0000256" key="3">
    <source>
        <dbReference type="ARBA" id="ARBA00023002"/>
    </source>
</evidence>
<evidence type="ECO:0000259" key="6">
    <source>
        <dbReference type="SMART" id="SM00861"/>
    </source>
</evidence>
<evidence type="ECO:0000256" key="5">
    <source>
        <dbReference type="ARBA" id="ARBA00051911"/>
    </source>
</evidence>
<dbReference type="OrthoDB" id="9766715at2"/>
<keyword evidence="3" id="KW-0560">Oxidoreductase</keyword>
<dbReference type="Gene3D" id="3.40.50.920">
    <property type="match status" value="1"/>
</dbReference>
<dbReference type="InterPro" id="IPR009014">
    <property type="entry name" value="Transketo_C/PFOR_II"/>
</dbReference>
<dbReference type="Proteomes" id="UP000294513">
    <property type="component" value="Unassembled WGS sequence"/>
</dbReference>
<dbReference type="Gene3D" id="3.40.50.970">
    <property type="match status" value="2"/>
</dbReference>
<dbReference type="PANTHER" id="PTHR42980">
    <property type="entry name" value="2-OXOISOVALERATE DEHYDROGENASE SUBUNIT BETA-RELATED"/>
    <property type="match status" value="1"/>
</dbReference>
<dbReference type="EMBL" id="SMKU01000159">
    <property type="protein sequence ID" value="TDD80120.1"/>
    <property type="molecule type" value="Genomic_DNA"/>
</dbReference>
<accession>A0A4R5B672</accession>
<dbReference type="GO" id="GO:0000287">
    <property type="term" value="F:magnesium ion binding"/>
    <property type="evidence" value="ECO:0007669"/>
    <property type="project" value="UniProtKB-ARBA"/>
</dbReference>
<dbReference type="PANTHER" id="PTHR42980:SF1">
    <property type="entry name" value="2-OXOISOVALERATE DEHYDROGENASE SUBUNIT BETA, MITOCHONDRIAL"/>
    <property type="match status" value="1"/>
</dbReference>